<accession>A0A554VFF7</accession>
<gene>
    <name evidence="10 13" type="primary">purD</name>
    <name evidence="13" type="ORF">FOF46_21040</name>
</gene>
<keyword evidence="3 10" id="KW-0436">Ligase</keyword>
<dbReference type="SUPFAM" id="SSF51246">
    <property type="entry name" value="Rudiment single hybrid motif"/>
    <property type="match status" value="1"/>
</dbReference>
<proteinExistence type="inferred from homology"/>
<dbReference type="PANTHER" id="PTHR43472:SF1">
    <property type="entry name" value="PHOSPHORIBOSYLAMINE--GLYCINE LIGASE, CHLOROPLASTIC"/>
    <property type="match status" value="1"/>
</dbReference>
<comment type="caution">
    <text evidence="13">The sequence shown here is derived from an EMBL/GenBank/DDBJ whole genome shotgun (WGS) entry which is preliminary data.</text>
</comment>
<dbReference type="Pfam" id="PF01071">
    <property type="entry name" value="GARS_A"/>
    <property type="match status" value="1"/>
</dbReference>
<dbReference type="SUPFAM" id="SSF52440">
    <property type="entry name" value="PreATP-grasp domain"/>
    <property type="match status" value="1"/>
</dbReference>
<dbReference type="SMART" id="SM01210">
    <property type="entry name" value="GARS_C"/>
    <property type="match status" value="1"/>
</dbReference>
<evidence type="ECO:0000256" key="11">
    <source>
        <dbReference type="PROSITE-ProRule" id="PRU00409"/>
    </source>
</evidence>
<dbReference type="SUPFAM" id="SSF56059">
    <property type="entry name" value="Glutathione synthetase ATP-binding domain-like"/>
    <property type="match status" value="1"/>
</dbReference>
<name>A0A554VFF7_9FLAO</name>
<dbReference type="Gene3D" id="3.30.1490.20">
    <property type="entry name" value="ATP-grasp fold, A domain"/>
    <property type="match status" value="1"/>
</dbReference>
<dbReference type="PANTHER" id="PTHR43472">
    <property type="entry name" value="PHOSPHORIBOSYLAMINE--GLYCINE LIGASE"/>
    <property type="match status" value="1"/>
</dbReference>
<keyword evidence="6 11" id="KW-0067">ATP-binding</keyword>
<dbReference type="EC" id="6.3.4.13" evidence="2 10"/>
<dbReference type="InterPro" id="IPR011761">
    <property type="entry name" value="ATP-grasp"/>
</dbReference>
<dbReference type="InterPro" id="IPR020560">
    <property type="entry name" value="PRibGlycinamide_synth_C-dom"/>
</dbReference>
<dbReference type="InterPro" id="IPR000115">
    <property type="entry name" value="PRibGlycinamide_synth"/>
</dbReference>
<evidence type="ECO:0000259" key="12">
    <source>
        <dbReference type="PROSITE" id="PS50975"/>
    </source>
</evidence>
<keyword evidence="4 11" id="KW-0547">Nucleotide-binding</keyword>
<sequence length="423" mass="46271">MNILVLGSGGREHTFAYKIVESPLCDTLFVAPGNAGTAAIATNVPIAVTDFPAIKDLVLRENIKMVVVGPEDPLVQGISDFFVEDSQLNDIVVIGPSKEGAQLEGSKEYAKEFLFRHHIPTAAYQSFTATTVNEGKQFLETLNAPYVLKADGLAAGKGVLILQDIEEAKAELENMLTNKKFGAASEKVVVEEFLDGIELSVFVLTDGKHYVTLPTAKDYKRIGEGDTGLNTGGMGAISPVPFADEVFMKKIEEQIIKPTVDGLAKEKIDYKGFIFIGLIKVGDDPKVIEYNVRMGDPETEAVLPRVKTDLVQLFNHVGSQSLDKINLELDKRSATTVMTVSGGYPEAYQKGKEITGIDTISESIVFHAGTTLNDGKVVTNGGRVIAITSFDEDFREALKKSYQNIEKLHFEDMYYRKDLGFDL</sequence>
<dbReference type="GO" id="GO:0005524">
    <property type="term" value="F:ATP binding"/>
    <property type="evidence" value="ECO:0007669"/>
    <property type="project" value="UniProtKB-UniRule"/>
</dbReference>
<feature type="domain" description="ATP-grasp" evidence="12">
    <location>
        <begin position="111"/>
        <end position="319"/>
    </location>
</feature>
<keyword evidence="14" id="KW-1185">Reference proteome</keyword>
<dbReference type="SMART" id="SM01209">
    <property type="entry name" value="GARS_A"/>
    <property type="match status" value="1"/>
</dbReference>
<dbReference type="EMBL" id="VLNR01000052">
    <property type="protein sequence ID" value="TSE05965.1"/>
    <property type="molecule type" value="Genomic_DNA"/>
</dbReference>
<dbReference type="GO" id="GO:0004637">
    <property type="term" value="F:phosphoribosylamine-glycine ligase activity"/>
    <property type="evidence" value="ECO:0007669"/>
    <property type="project" value="UniProtKB-UniRule"/>
</dbReference>
<reference evidence="13 14" key="1">
    <citation type="submission" date="2019-07" db="EMBL/GenBank/DDBJ databases">
        <title>The draft genome sequence of Aquimarina algiphila M91.</title>
        <authorList>
            <person name="Meng X."/>
        </authorList>
    </citation>
    <scope>NUCLEOTIDE SEQUENCE [LARGE SCALE GENOMIC DNA]</scope>
    <source>
        <strain evidence="13 14">M91</strain>
    </source>
</reference>
<dbReference type="Pfam" id="PF02844">
    <property type="entry name" value="GARS_N"/>
    <property type="match status" value="1"/>
</dbReference>
<dbReference type="Proteomes" id="UP000318833">
    <property type="component" value="Unassembled WGS sequence"/>
</dbReference>
<dbReference type="AlphaFoldDB" id="A0A554VFF7"/>
<dbReference type="GO" id="GO:0006189">
    <property type="term" value="P:'de novo' IMP biosynthetic process"/>
    <property type="evidence" value="ECO:0007669"/>
    <property type="project" value="UniProtKB-UniRule"/>
</dbReference>
<comment type="catalytic activity">
    <reaction evidence="10">
        <text>5-phospho-beta-D-ribosylamine + glycine + ATP = N(1)-(5-phospho-beta-D-ribosyl)glycinamide + ADP + phosphate + H(+)</text>
        <dbReference type="Rhea" id="RHEA:17453"/>
        <dbReference type="ChEBI" id="CHEBI:15378"/>
        <dbReference type="ChEBI" id="CHEBI:30616"/>
        <dbReference type="ChEBI" id="CHEBI:43474"/>
        <dbReference type="ChEBI" id="CHEBI:57305"/>
        <dbReference type="ChEBI" id="CHEBI:58681"/>
        <dbReference type="ChEBI" id="CHEBI:143788"/>
        <dbReference type="ChEBI" id="CHEBI:456216"/>
        <dbReference type="EC" id="6.3.4.13"/>
    </reaction>
</comment>
<dbReference type="OrthoDB" id="9807240at2"/>
<comment type="similarity">
    <text evidence="7 10">Belongs to the GARS family.</text>
</comment>
<dbReference type="Gene3D" id="3.30.470.20">
    <property type="entry name" value="ATP-grasp fold, B domain"/>
    <property type="match status" value="1"/>
</dbReference>
<organism evidence="13 14">
    <name type="scientific">Aquimarina algiphila</name>
    <dbReference type="NCBI Taxonomy" id="2047982"/>
    <lineage>
        <taxon>Bacteria</taxon>
        <taxon>Pseudomonadati</taxon>
        <taxon>Bacteroidota</taxon>
        <taxon>Flavobacteriia</taxon>
        <taxon>Flavobacteriales</taxon>
        <taxon>Flavobacteriaceae</taxon>
        <taxon>Aquimarina</taxon>
    </lineage>
</organism>
<dbReference type="GO" id="GO:0046872">
    <property type="term" value="F:metal ion binding"/>
    <property type="evidence" value="ECO:0007669"/>
    <property type="project" value="InterPro"/>
</dbReference>
<dbReference type="HAMAP" id="MF_00138">
    <property type="entry name" value="GARS"/>
    <property type="match status" value="1"/>
</dbReference>
<evidence type="ECO:0000256" key="3">
    <source>
        <dbReference type="ARBA" id="ARBA00022598"/>
    </source>
</evidence>
<dbReference type="PROSITE" id="PS50975">
    <property type="entry name" value="ATP_GRASP"/>
    <property type="match status" value="1"/>
</dbReference>
<evidence type="ECO:0000256" key="8">
    <source>
        <dbReference type="ARBA" id="ARBA00042242"/>
    </source>
</evidence>
<dbReference type="InterPro" id="IPR013815">
    <property type="entry name" value="ATP_grasp_subdomain_1"/>
</dbReference>
<evidence type="ECO:0000256" key="10">
    <source>
        <dbReference type="HAMAP-Rule" id="MF_00138"/>
    </source>
</evidence>
<dbReference type="NCBIfam" id="TIGR00877">
    <property type="entry name" value="purD"/>
    <property type="match status" value="1"/>
</dbReference>
<protein>
    <recommendedName>
        <fullName evidence="2 10">Phosphoribosylamine--glycine ligase</fullName>
        <ecNumber evidence="2 10">6.3.4.13</ecNumber>
    </recommendedName>
    <alternativeName>
        <fullName evidence="10">GARS</fullName>
    </alternativeName>
    <alternativeName>
        <fullName evidence="8 10">Glycinamide ribonucleotide synthetase</fullName>
    </alternativeName>
    <alternativeName>
        <fullName evidence="9 10">Phosphoribosylglycinamide synthetase</fullName>
    </alternativeName>
</protein>
<evidence type="ECO:0000256" key="6">
    <source>
        <dbReference type="ARBA" id="ARBA00022840"/>
    </source>
</evidence>
<evidence type="ECO:0000256" key="4">
    <source>
        <dbReference type="ARBA" id="ARBA00022741"/>
    </source>
</evidence>
<comment type="pathway">
    <text evidence="1 10">Purine metabolism; IMP biosynthesis via de novo pathway; N(1)-(5-phospho-D-ribosyl)glycinamide from 5-phospho-alpha-D-ribose 1-diphosphate: step 2/2.</text>
</comment>
<evidence type="ECO:0000256" key="7">
    <source>
        <dbReference type="ARBA" id="ARBA00038345"/>
    </source>
</evidence>
<dbReference type="GO" id="GO:0009113">
    <property type="term" value="P:purine nucleobase biosynthetic process"/>
    <property type="evidence" value="ECO:0007669"/>
    <property type="project" value="InterPro"/>
</dbReference>
<evidence type="ECO:0000256" key="1">
    <source>
        <dbReference type="ARBA" id="ARBA00005174"/>
    </source>
</evidence>
<evidence type="ECO:0000256" key="9">
    <source>
        <dbReference type="ARBA" id="ARBA00042864"/>
    </source>
</evidence>
<evidence type="ECO:0000313" key="14">
    <source>
        <dbReference type="Proteomes" id="UP000318833"/>
    </source>
</evidence>
<dbReference type="Gene3D" id="3.90.600.10">
    <property type="entry name" value="Phosphoribosylglycinamide synthetase, C-terminal domain"/>
    <property type="match status" value="1"/>
</dbReference>
<dbReference type="InterPro" id="IPR037123">
    <property type="entry name" value="PRibGlycinamide_synth_C_sf"/>
</dbReference>
<evidence type="ECO:0000256" key="5">
    <source>
        <dbReference type="ARBA" id="ARBA00022755"/>
    </source>
</evidence>
<dbReference type="Gene3D" id="3.40.50.20">
    <property type="match status" value="1"/>
</dbReference>
<evidence type="ECO:0000313" key="13">
    <source>
        <dbReference type="EMBL" id="TSE05965.1"/>
    </source>
</evidence>
<dbReference type="InterPro" id="IPR020562">
    <property type="entry name" value="PRibGlycinamide_synth_N"/>
</dbReference>
<dbReference type="InterPro" id="IPR016185">
    <property type="entry name" value="PreATP-grasp_dom_sf"/>
</dbReference>
<dbReference type="RefSeq" id="WP_109436183.1">
    <property type="nucleotide sequence ID" value="NZ_CANLFO010000003.1"/>
</dbReference>
<dbReference type="InterPro" id="IPR011054">
    <property type="entry name" value="Rudment_hybrid_motif"/>
</dbReference>
<dbReference type="FunFam" id="3.90.600.10:FF:000001">
    <property type="entry name" value="Trifunctional purine biosynthetic protein adenosine-3"/>
    <property type="match status" value="1"/>
</dbReference>
<keyword evidence="5 10" id="KW-0658">Purine biosynthesis</keyword>
<dbReference type="Pfam" id="PF02843">
    <property type="entry name" value="GARS_C"/>
    <property type="match status" value="1"/>
</dbReference>
<dbReference type="InterPro" id="IPR020561">
    <property type="entry name" value="PRibGlycinamid_synth_ATP-grasp"/>
</dbReference>
<evidence type="ECO:0000256" key="2">
    <source>
        <dbReference type="ARBA" id="ARBA00013255"/>
    </source>
</evidence>
<dbReference type="UniPathway" id="UPA00074">
    <property type="reaction ID" value="UER00125"/>
</dbReference>